<keyword evidence="6 13" id="KW-0812">Transmembrane</keyword>
<keyword evidence="12 13" id="KW-0472">Membrane</keyword>
<evidence type="ECO:0000313" key="17">
    <source>
        <dbReference type="Proteomes" id="UP001438707"/>
    </source>
</evidence>
<dbReference type="PANTHER" id="PTHR31803:SF19">
    <property type="entry name" value="UBIQUINOL OXIDASE"/>
    <property type="match status" value="1"/>
</dbReference>
<dbReference type="AlphaFoldDB" id="A0AAW1R0Q3"/>
<keyword evidence="8 13" id="KW-0249">Electron transport</keyword>
<dbReference type="GO" id="GO:0046872">
    <property type="term" value="F:metal ion binding"/>
    <property type="evidence" value="ECO:0007669"/>
    <property type="project" value="UniProtKB-UniRule"/>
</dbReference>
<comment type="subcellular location">
    <subcellularLocation>
        <location evidence="2">Membrane</location>
    </subcellularLocation>
</comment>
<reference evidence="16 17" key="1">
    <citation type="journal article" date="2024" name="Nat. Commun.">
        <title>Phylogenomics reveals the evolutionary origins of lichenization in chlorophyte algae.</title>
        <authorList>
            <person name="Puginier C."/>
            <person name="Libourel C."/>
            <person name="Otte J."/>
            <person name="Skaloud P."/>
            <person name="Haon M."/>
            <person name="Grisel S."/>
            <person name="Petersen M."/>
            <person name="Berrin J.G."/>
            <person name="Delaux P.M."/>
            <person name="Dal Grande F."/>
            <person name="Keller J."/>
        </authorList>
    </citation>
    <scope>NUCLEOTIDE SEQUENCE [LARGE SCALE GENOMIC DNA]</scope>
    <source>
        <strain evidence="16 17">SAG 2145</strain>
    </source>
</reference>
<organism evidence="16 17">
    <name type="scientific">Apatococcus lobatus</name>
    <dbReference type="NCBI Taxonomy" id="904363"/>
    <lineage>
        <taxon>Eukaryota</taxon>
        <taxon>Viridiplantae</taxon>
        <taxon>Chlorophyta</taxon>
        <taxon>core chlorophytes</taxon>
        <taxon>Trebouxiophyceae</taxon>
        <taxon>Chlorellales</taxon>
        <taxon>Chlorellaceae</taxon>
        <taxon>Apatococcus</taxon>
    </lineage>
</organism>
<dbReference type="Proteomes" id="UP001438707">
    <property type="component" value="Unassembled WGS sequence"/>
</dbReference>
<comment type="similarity">
    <text evidence="3 13">Belongs to the alternative oxidase family.</text>
</comment>
<keyword evidence="4" id="KW-0813">Transport</keyword>
<keyword evidence="5 13" id="KW-0679">Respiratory chain</keyword>
<feature type="compositionally biased region" description="Basic and acidic residues" evidence="14">
    <location>
        <begin position="464"/>
        <end position="477"/>
    </location>
</feature>
<keyword evidence="10 13" id="KW-0560">Oxidoreductase</keyword>
<dbReference type="InterPro" id="IPR002680">
    <property type="entry name" value="AOX"/>
</dbReference>
<evidence type="ECO:0000256" key="3">
    <source>
        <dbReference type="ARBA" id="ARBA00008388"/>
    </source>
</evidence>
<feature type="compositionally biased region" description="Low complexity" evidence="14">
    <location>
        <begin position="17"/>
        <end position="34"/>
    </location>
</feature>
<dbReference type="GO" id="GO:0098803">
    <property type="term" value="C:respiratory chain complex"/>
    <property type="evidence" value="ECO:0007669"/>
    <property type="project" value="UniProtKB-UniRule"/>
</dbReference>
<dbReference type="EC" id="1.10.3.11" evidence="13"/>
<dbReference type="CDD" id="cd01053">
    <property type="entry name" value="AOX"/>
    <property type="match status" value="1"/>
</dbReference>
<feature type="compositionally biased region" description="Polar residues" evidence="14">
    <location>
        <begin position="1"/>
        <end position="11"/>
    </location>
</feature>
<evidence type="ECO:0000256" key="5">
    <source>
        <dbReference type="ARBA" id="ARBA00022660"/>
    </source>
</evidence>
<feature type="compositionally biased region" description="Low complexity" evidence="14">
    <location>
        <begin position="67"/>
        <end position="77"/>
    </location>
</feature>
<comment type="catalytic activity">
    <reaction evidence="1 13">
        <text>2 a ubiquinol + O2 = 2 a ubiquinone + 2 H2O</text>
        <dbReference type="Rhea" id="RHEA:30255"/>
        <dbReference type="Rhea" id="RHEA-COMP:9565"/>
        <dbReference type="Rhea" id="RHEA-COMP:9566"/>
        <dbReference type="ChEBI" id="CHEBI:15377"/>
        <dbReference type="ChEBI" id="CHEBI:15379"/>
        <dbReference type="ChEBI" id="CHEBI:16389"/>
        <dbReference type="ChEBI" id="CHEBI:17976"/>
        <dbReference type="EC" id="1.10.3.11"/>
    </reaction>
</comment>
<dbReference type="GO" id="GO:0106292">
    <property type="term" value="F:superoxide-generating NADPH oxidase activity"/>
    <property type="evidence" value="ECO:0007669"/>
    <property type="project" value="UniProtKB-ARBA"/>
</dbReference>
<evidence type="ECO:0000256" key="15">
    <source>
        <dbReference type="SAM" id="Phobius"/>
    </source>
</evidence>
<dbReference type="Pfam" id="PF01786">
    <property type="entry name" value="AOX"/>
    <property type="match status" value="1"/>
</dbReference>
<dbReference type="GO" id="GO:0016020">
    <property type="term" value="C:membrane"/>
    <property type="evidence" value="ECO:0007669"/>
    <property type="project" value="UniProtKB-SubCell"/>
</dbReference>
<comment type="cofactor">
    <cofactor evidence="13">
        <name>Fe cation</name>
        <dbReference type="ChEBI" id="CHEBI:24875"/>
    </cofactor>
    <text evidence="13">Binds 2 iron ions per subunit.</text>
</comment>
<protein>
    <recommendedName>
        <fullName evidence="13">Ubiquinol oxidase</fullName>
        <ecNumber evidence="13">1.10.3.11</ecNumber>
    </recommendedName>
</protein>
<dbReference type="GO" id="GO:0102721">
    <property type="term" value="F:ubiquinol:oxygen oxidoreductase activity"/>
    <property type="evidence" value="ECO:0007669"/>
    <property type="project" value="UniProtKB-EC"/>
</dbReference>
<dbReference type="Gene3D" id="1.20.1260.140">
    <property type="entry name" value="Alternative oxidase"/>
    <property type="match status" value="1"/>
</dbReference>
<keyword evidence="7 13" id="KW-0479">Metal-binding</keyword>
<proteinExistence type="inferred from homology"/>
<evidence type="ECO:0000256" key="1">
    <source>
        <dbReference type="ARBA" id="ARBA00001192"/>
    </source>
</evidence>
<keyword evidence="11 13" id="KW-0408">Iron</keyword>
<evidence type="ECO:0000256" key="9">
    <source>
        <dbReference type="ARBA" id="ARBA00022989"/>
    </source>
</evidence>
<dbReference type="PANTHER" id="PTHR31803">
    <property type="entry name" value="ALTERNATIVE OXIDASE"/>
    <property type="match status" value="1"/>
</dbReference>
<dbReference type="GO" id="GO:0010230">
    <property type="term" value="P:alternative respiration"/>
    <property type="evidence" value="ECO:0007669"/>
    <property type="project" value="TreeGrafter"/>
</dbReference>
<evidence type="ECO:0000256" key="4">
    <source>
        <dbReference type="ARBA" id="ARBA00022448"/>
    </source>
</evidence>
<evidence type="ECO:0000256" key="13">
    <source>
        <dbReference type="RuleBase" id="RU003779"/>
    </source>
</evidence>
<feature type="region of interest" description="Disordered" evidence="14">
    <location>
        <begin position="464"/>
        <end position="485"/>
    </location>
</feature>
<feature type="region of interest" description="Disordered" evidence="14">
    <location>
        <begin position="1"/>
        <end position="84"/>
    </location>
</feature>
<evidence type="ECO:0000256" key="14">
    <source>
        <dbReference type="SAM" id="MobiDB-lite"/>
    </source>
</evidence>
<evidence type="ECO:0000256" key="6">
    <source>
        <dbReference type="ARBA" id="ARBA00022692"/>
    </source>
</evidence>
<keyword evidence="9 15" id="KW-1133">Transmembrane helix</keyword>
<keyword evidence="17" id="KW-1185">Reference proteome</keyword>
<feature type="compositionally biased region" description="Basic and acidic residues" evidence="14">
    <location>
        <begin position="50"/>
        <end position="62"/>
    </location>
</feature>
<dbReference type="GO" id="GO:0005739">
    <property type="term" value="C:mitochondrion"/>
    <property type="evidence" value="ECO:0007669"/>
    <property type="project" value="TreeGrafter"/>
</dbReference>
<evidence type="ECO:0000256" key="11">
    <source>
        <dbReference type="ARBA" id="ARBA00023004"/>
    </source>
</evidence>
<evidence type="ECO:0000256" key="8">
    <source>
        <dbReference type="ARBA" id="ARBA00022982"/>
    </source>
</evidence>
<evidence type="ECO:0000256" key="12">
    <source>
        <dbReference type="ARBA" id="ARBA00023136"/>
    </source>
</evidence>
<gene>
    <name evidence="16" type="ORF">WJX74_008522</name>
</gene>
<name>A0AAW1R0Q3_9CHLO</name>
<evidence type="ECO:0000313" key="16">
    <source>
        <dbReference type="EMBL" id="KAK9827154.1"/>
    </source>
</evidence>
<feature type="transmembrane region" description="Helical" evidence="15">
    <location>
        <begin position="350"/>
        <end position="369"/>
    </location>
</feature>
<accession>A0AAW1R0Q3</accession>
<evidence type="ECO:0000256" key="7">
    <source>
        <dbReference type="ARBA" id="ARBA00022723"/>
    </source>
</evidence>
<dbReference type="GO" id="GO:0009916">
    <property type="term" value="F:alternative oxidase activity"/>
    <property type="evidence" value="ECO:0007669"/>
    <property type="project" value="UniProtKB-UniRule"/>
</dbReference>
<sequence>MLGQNLHTPSSPLLHPGTTRSAAGRSATSRASPRPLKRTRLLVNAQAQKTAERAEQAAEKNAKKASSRPARSSTSRSGNGTPTLDADGNDVCDVVFGANGDVTQVMCCDYGFRSGFGRLYQDQFGEIPKNFFSLGWENFKREFRQLRKTFRYNEFNQISTSNSNPLSKGGNWLGAKIVKGFASIDEGLENANILGSLDPLAEGEAMVNAQTGELATDYSDVRERLGKLELNDAAVWKREHERSIGDQAVTSPWWIKGAYLALCIGLDVIYAKRPIQRFWFLETVARMPYFSYISMLHLYESLGWWRAGAELRKVHFAEEWNELHHLQIMESLGGDQLWIDRFLAQHAAVFYYWVIILFFVLSPSLAYNFSELVEGHATDTYAEFVDSNAEKLKALPPPLVALEYYTRGDLYMFDSFQTSAHARSTPRRPSCKTLYDVFSNIRDDEAEHVKTMKACQDYSIVDEMAQRREEKRPKPVDSPEVSKSA</sequence>
<comment type="caution">
    <text evidence="16">The sequence shown here is derived from an EMBL/GenBank/DDBJ whole genome shotgun (WGS) entry which is preliminary data.</text>
</comment>
<evidence type="ECO:0000256" key="2">
    <source>
        <dbReference type="ARBA" id="ARBA00004370"/>
    </source>
</evidence>
<dbReference type="EMBL" id="JALJOS010000019">
    <property type="protein sequence ID" value="KAK9827154.1"/>
    <property type="molecule type" value="Genomic_DNA"/>
</dbReference>
<dbReference type="InterPro" id="IPR038659">
    <property type="entry name" value="AOX_sf"/>
</dbReference>
<evidence type="ECO:0000256" key="10">
    <source>
        <dbReference type="ARBA" id="ARBA00023002"/>
    </source>
</evidence>